<comment type="function">
    <text evidence="4 6">Catalyzes the cleavage of L-kynurenine (L-Kyn) and L-3-hydroxykynurenine (L-3OHKyn) into anthranilic acid (AA) and 3-hydroxyanthranilic acid (3-OHAA), respectively.</text>
</comment>
<evidence type="ECO:0000256" key="2">
    <source>
        <dbReference type="ARBA" id="ARBA00022801"/>
    </source>
</evidence>
<comment type="subunit">
    <text evidence="4 6">Homodimer.</text>
</comment>
<keyword evidence="8" id="KW-1185">Reference proteome</keyword>
<feature type="binding site" evidence="4">
    <location>
        <position position="99"/>
    </location>
    <ligand>
        <name>pyridoxal 5'-phosphate</name>
        <dbReference type="ChEBI" id="CHEBI:597326"/>
    </ligand>
</feature>
<dbReference type="NCBIfam" id="TIGR01814">
    <property type="entry name" value="kynureninase"/>
    <property type="match status" value="1"/>
</dbReference>
<comment type="catalytic activity">
    <reaction evidence="6">
        <text>3-hydroxy-L-kynurenine + H2O = 3-hydroxyanthranilate + L-alanine + H(+)</text>
        <dbReference type="Rhea" id="RHEA:25143"/>
        <dbReference type="ChEBI" id="CHEBI:15377"/>
        <dbReference type="ChEBI" id="CHEBI:15378"/>
        <dbReference type="ChEBI" id="CHEBI:36559"/>
        <dbReference type="ChEBI" id="CHEBI:57972"/>
        <dbReference type="ChEBI" id="CHEBI:58125"/>
        <dbReference type="EC" id="3.7.1.3"/>
    </reaction>
</comment>
<keyword evidence="2 4" id="KW-0378">Hydrolase</keyword>
<proteinExistence type="inferred from homology"/>
<evidence type="ECO:0000256" key="3">
    <source>
        <dbReference type="ARBA" id="ARBA00022898"/>
    </source>
</evidence>
<protein>
    <recommendedName>
        <fullName evidence="4 5">Kynureninase</fullName>
        <ecNumber evidence="4 5">3.7.1.3</ecNumber>
    </recommendedName>
    <alternativeName>
        <fullName evidence="4">L-kynurenine hydrolase</fullName>
    </alternativeName>
</protein>
<dbReference type="PANTHER" id="PTHR14084">
    <property type="entry name" value="KYNURENINASE"/>
    <property type="match status" value="1"/>
</dbReference>
<dbReference type="EC" id="3.7.1.3" evidence="4 5"/>
<evidence type="ECO:0000313" key="7">
    <source>
        <dbReference type="EMBL" id="MDF8262665.1"/>
    </source>
</evidence>
<dbReference type="PANTHER" id="PTHR14084:SF0">
    <property type="entry name" value="KYNURENINASE"/>
    <property type="match status" value="1"/>
</dbReference>
<dbReference type="EMBL" id="JAROAV010000001">
    <property type="protein sequence ID" value="MDF8262665.1"/>
    <property type="molecule type" value="Genomic_DNA"/>
</dbReference>
<dbReference type="InterPro" id="IPR015424">
    <property type="entry name" value="PyrdxlP-dep_Trfase"/>
</dbReference>
<comment type="caution">
    <text evidence="4">Lacks conserved residue(s) required for the propagation of feature annotation.</text>
</comment>
<dbReference type="Gene3D" id="3.40.640.10">
    <property type="entry name" value="Type I PLP-dependent aspartate aminotransferase-like (Major domain)"/>
    <property type="match status" value="1"/>
</dbReference>
<comment type="similarity">
    <text evidence="4 6">Belongs to the kynureninase family.</text>
</comment>
<dbReference type="Proteomes" id="UP001528912">
    <property type="component" value="Unassembled WGS sequence"/>
</dbReference>
<reference evidence="7 8" key="1">
    <citation type="submission" date="2023-03" db="EMBL/GenBank/DDBJ databases">
        <title>YIM 133296 draft genome.</title>
        <authorList>
            <person name="Xiong L."/>
        </authorList>
    </citation>
    <scope>NUCLEOTIDE SEQUENCE [LARGE SCALE GENOMIC DNA]</scope>
    <source>
        <strain evidence="7 8">YIM 133296</strain>
    </source>
</reference>
<evidence type="ECO:0000256" key="6">
    <source>
        <dbReference type="PIRNR" id="PIRNR038800"/>
    </source>
</evidence>
<comment type="cofactor">
    <cofactor evidence="4 6">
        <name>pyridoxal 5'-phosphate</name>
        <dbReference type="ChEBI" id="CHEBI:597326"/>
    </cofactor>
</comment>
<dbReference type="PIRSF" id="PIRSF038800">
    <property type="entry name" value="KYNU"/>
    <property type="match status" value="1"/>
</dbReference>
<dbReference type="Gene3D" id="3.90.1150.10">
    <property type="entry name" value="Aspartate Aminotransferase, domain 1"/>
    <property type="match status" value="1"/>
</dbReference>
<dbReference type="InterPro" id="IPR015421">
    <property type="entry name" value="PyrdxlP-dep_Trfase_major"/>
</dbReference>
<feature type="binding site" evidence="4">
    <location>
        <begin position="127"/>
        <end position="130"/>
    </location>
    <ligand>
        <name>pyridoxal 5'-phosphate</name>
        <dbReference type="ChEBI" id="CHEBI:597326"/>
    </ligand>
</feature>
<dbReference type="SUPFAM" id="SSF53383">
    <property type="entry name" value="PLP-dependent transferases"/>
    <property type="match status" value="1"/>
</dbReference>
<organism evidence="7 8">
    <name type="scientific">Luteipulveratus flavus</name>
    <dbReference type="NCBI Taxonomy" id="3031728"/>
    <lineage>
        <taxon>Bacteria</taxon>
        <taxon>Bacillati</taxon>
        <taxon>Actinomycetota</taxon>
        <taxon>Actinomycetes</taxon>
        <taxon>Micrococcales</taxon>
        <taxon>Dermacoccaceae</taxon>
        <taxon>Luteipulveratus</taxon>
    </lineage>
</organism>
<dbReference type="GO" id="GO:0030429">
    <property type="term" value="F:kynureninase activity"/>
    <property type="evidence" value="ECO:0007669"/>
    <property type="project" value="UniProtKB-EC"/>
</dbReference>
<evidence type="ECO:0000256" key="1">
    <source>
        <dbReference type="ARBA" id="ARBA00022642"/>
    </source>
</evidence>
<evidence type="ECO:0000313" key="8">
    <source>
        <dbReference type="Proteomes" id="UP001528912"/>
    </source>
</evidence>
<feature type="binding site" evidence="4">
    <location>
        <position position="100"/>
    </location>
    <ligand>
        <name>pyridoxal 5'-phosphate</name>
        <dbReference type="ChEBI" id="CHEBI:597326"/>
    </ligand>
</feature>
<comment type="pathway">
    <text evidence="4 6">Amino-acid degradation; L-kynurenine degradation; L-alanine and anthranilate from L-kynurenine: step 1/1.</text>
</comment>
<name>A0ABT6C1Y6_9MICO</name>
<gene>
    <name evidence="4 7" type="primary">kynU</name>
    <name evidence="7" type="ORF">P4R38_00210</name>
</gene>
<evidence type="ECO:0000256" key="4">
    <source>
        <dbReference type="HAMAP-Rule" id="MF_01970"/>
    </source>
</evidence>
<dbReference type="HAMAP" id="MF_01970">
    <property type="entry name" value="Kynureninase"/>
    <property type="match status" value="1"/>
</dbReference>
<feature type="binding site" evidence="4">
    <location>
        <position position="225"/>
    </location>
    <ligand>
        <name>pyridoxal 5'-phosphate</name>
        <dbReference type="ChEBI" id="CHEBI:597326"/>
    </ligand>
</feature>
<keyword evidence="1 4" id="KW-0662">Pyridine nucleotide biosynthesis</keyword>
<feature type="binding site" evidence="4">
    <location>
        <position position="203"/>
    </location>
    <ligand>
        <name>pyridoxal 5'-phosphate</name>
        <dbReference type="ChEBI" id="CHEBI:597326"/>
    </ligand>
</feature>
<dbReference type="InterPro" id="IPR015422">
    <property type="entry name" value="PyrdxlP-dep_Trfase_small"/>
</dbReference>
<evidence type="ECO:0000256" key="5">
    <source>
        <dbReference type="NCBIfam" id="TIGR01814"/>
    </source>
</evidence>
<feature type="modified residue" description="N6-(pyridoxal phosphate)lysine" evidence="4">
    <location>
        <position position="226"/>
    </location>
</feature>
<dbReference type="Pfam" id="PF22580">
    <property type="entry name" value="KYNU_C"/>
    <property type="match status" value="1"/>
</dbReference>
<dbReference type="InterPro" id="IPR010111">
    <property type="entry name" value="Kynureninase"/>
</dbReference>
<comment type="pathway">
    <text evidence="4 6">Cofactor biosynthesis; NAD(+) biosynthesis; quinolinate from L-kynurenine: step 2/3.</text>
</comment>
<dbReference type="RefSeq" id="WP_277190418.1">
    <property type="nucleotide sequence ID" value="NZ_JAROAV010000001.1"/>
</dbReference>
<feature type="binding site" evidence="4">
    <location>
        <position position="255"/>
    </location>
    <ligand>
        <name>pyridoxal 5'-phosphate</name>
        <dbReference type="ChEBI" id="CHEBI:597326"/>
    </ligand>
</feature>
<accession>A0ABT6C1Y6</accession>
<keyword evidence="3 4" id="KW-0663">Pyridoxal phosphate</keyword>
<feature type="binding site" evidence="4">
    <location>
        <position position="200"/>
    </location>
    <ligand>
        <name>pyridoxal 5'-phosphate</name>
        <dbReference type="ChEBI" id="CHEBI:597326"/>
    </ligand>
</feature>
<sequence>MTSIDISHCRELDHRDDLAHLRDEFVLPEGVTYLVGNSLGPMPRAVPERMQEVVTREWAQGLVGSWNDAGWFDQPLTLGDRLAPLVGAGPGQVVVCDTTSLNLFKVVGAALQLRPERRTIVAEAYGFPTDVYMLESMATWTGQHRLALIEQGGAQLDDLLDQGDVAAVVLNHVDYRTGDLLDMAAVTEKVHAAGALAIWDLCHSAGALEIDLPGCDVDFAIGCTYKYLNAGPGSPAYLYVAPRLQADAVQPLSGWHGHAAPFAFTTSYEPAAGISRFRTSSPSILSFPPLAASLDLFASVDMAAVRRKSQAMTDLFIALVDQELGDAVEVASPRDADRRGSQVALRHPHGYQVMRALIERGVQGDFRAPDLMRFGFTPLYLRYEDVWTCVATVREVLETETWRSQPEPSVTAAT</sequence>
<comment type="caution">
    <text evidence="7">The sequence shown here is derived from an EMBL/GenBank/DDBJ whole genome shotgun (WGS) entry which is preliminary data.</text>
</comment>
<comment type="catalytic activity">
    <reaction evidence="4 6">
        <text>L-kynurenine + H2O = anthranilate + L-alanine + H(+)</text>
        <dbReference type="Rhea" id="RHEA:16813"/>
        <dbReference type="ChEBI" id="CHEBI:15377"/>
        <dbReference type="ChEBI" id="CHEBI:15378"/>
        <dbReference type="ChEBI" id="CHEBI:16567"/>
        <dbReference type="ChEBI" id="CHEBI:57959"/>
        <dbReference type="ChEBI" id="CHEBI:57972"/>
        <dbReference type="EC" id="3.7.1.3"/>
    </reaction>
</comment>